<dbReference type="Proteomes" id="UP000095286">
    <property type="component" value="Unplaced"/>
</dbReference>
<evidence type="ECO:0000313" key="2">
    <source>
        <dbReference type="WBParaSite" id="RSKR_0000963900.1"/>
    </source>
</evidence>
<proteinExistence type="predicted"/>
<protein>
    <submittedName>
        <fullName evidence="2">BHLH domain-containing protein</fullName>
    </submittedName>
</protein>
<reference evidence="2" key="1">
    <citation type="submission" date="2016-11" db="UniProtKB">
        <authorList>
            <consortium name="WormBaseParasite"/>
        </authorList>
    </citation>
    <scope>IDENTIFICATION</scope>
    <source>
        <strain evidence="2">KR3021</strain>
    </source>
</reference>
<organism evidence="1 2">
    <name type="scientific">Rhabditophanes sp. KR3021</name>
    <dbReference type="NCBI Taxonomy" id="114890"/>
    <lineage>
        <taxon>Eukaryota</taxon>
        <taxon>Metazoa</taxon>
        <taxon>Ecdysozoa</taxon>
        <taxon>Nematoda</taxon>
        <taxon>Chromadorea</taxon>
        <taxon>Rhabditida</taxon>
        <taxon>Tylenchina</taxon>
        <taxon>Panagrolaimomorpha</taxon>
        <taxon>Strongyloidoidea</taxon>
        <taxon>Alloionematidae</taxon>
        <taxon>Rhabditophanes</taxon>
    </lineage>
</organism>
<evidence type="ECO:0000313" key="1">
    <source>
        <dbReference type="Proteomes" id="UP000095286"/>
    </source>
</evidence>
<name>A0AC35UBK8_9BILA</name>
<accession>A0AC35UBK8</accession>
<dbReference type="WBParaSite" id="RSKR_0000963900.1">
    <property type="protein sequence ID" value="RSKR_0000963900.1"/>
    <property type="gene ID" value="RSKR_0000963900"/>
</dbReference>
<sequence length="234" mass="26777">MVAHKRNIICRKKGQTEEDAQIQRSSANSRERQRTKELNDAFTLLRKRIPTMPSDKMSKIHTLKVATEYIYFLNLITKEPSLENSREVPSFEMFQNENGEVNFQAAFNMWRSDVHSLATGSVSSTYGSKEKEGCYSSDDEDGIENNNDGNQNNNNLHDSTNAIAAYQGWSQAAWKEQLEATYSKRPDNRVWYQDPSVSKDVPSHTYNHLLPNTSLLSYGMIDPNLQPFSHPNNH</sequence>